<dbReference type="PROSITE" id="PS51257">
    <property type="entry name" value="PROKAR_LIPOPROTEIN"/>
    <property type="match status" value="1"/>
</dbReference>
<evidence type="ECO:0000256" key="2">
    <source>
        <dbReference type="SAM" id="SignalP"/>
    </source>
</evidence>
<evidence type="ECO:0000313" key="3">
    <source>
        <dbReference type="EMBL" id="HJF13323.1"/>
    </source>
</evidence>
<feature type="chain" id="PRO_5038788617" description="Lipoprotein" evidence="2">
    <location>
        <begin position="22"/>
        <end position="191"/>
    </location>
</feature>
<feature type="region of interest" description="Disordered" evidence="1">
    <location>
        <begin position="22"/>
        <end position="64"/>
    </location>
</feature>
<name>A0A921FJN4_9MICC</name>
<proteinExistence type="predicted"/>
<dbReference type="EMBL" id="DYXC01000012">
    <property type="protein sequence ID" value="HJF13323.1"/>
    <property type="molecule type" value="Genomic_DNA"/>
</dbReference>
<dbReference type="AlphaFoldDB" id="A0A921FJN4"/>
<evidence type="ECO:0000256" key="1">
    <source>
        <dbReference type="SAM" id="MobiDB-lite"/>
    </source>
</evidence>
<dbReference type="Proteomes" id="UP000703315">
    <property type="component" value="Unassembled WGS sequence"/>
</dbReference>
<keyword evidence="2" id="KW-0732">Signal</keyword>
<feature type="region of interest" description="Disordered" evidence="1">
    <location>
        <begin position="168"/>
        <end position="191"/>
    </location>
</feature>
<sequence length="191" mass="20253">MKRAATPIAVLIALAFTGCSANPDQASSPASSATIESSPVAASPEQTETADSQNTPATDVDTDGPFAAESLEHLLTTLTTVYHDNAGHENFTDDCDAPFETLEEFQVCSPTDPVGYLASIDSPRDGVLIVTLMPQAWGGGEYDPDRVFTVPYLAGNLHSYIGRHTAGPLQVTTKTPDGEYQATEGRVPPRR</sequence>
<reference evidence="3" key="1">
    <citation type="journal article" date="2021" name="PeerJ">
        <title>Extensive microbial diversity within the chicken gut microbiome revealed by metagenomics and culture.</title>
        <authorList>
            <person name="Gilroy R."/>
            <person name="Ravi A."/>
            <person name="Getino M."/>
            <person name="Pursley I."/>
            <person name="Horton D.L."/>
            <person name="Alikhan N.F."/>
            <person name="Baker D."/>
            <person name="Gharbi K."/>
            <person name="Hall N."/>
            <person name="Watson M."/>
            <person name="Adriaenssens E.M."/>
            <person name="Foster-Nyarko E."/>
            <person name="Jarju S."/>
            <person name="Secka A."/>
            <person name="Antonio M."/>
            <person name="Oren A."/>
            <person name="Chaudhuri R.R."/>
            <person name="La Ragione R."/>
            <person name="Hildebrand F."/>
            <person name="Pallen M.J."/>
        </authorList>
    </citation>
    <scope>NUCLEOTIDE SEQUENCE</scope>
    <source>
        <strain evidence="3">ChiHjej13B12-14962</strain>
    </source>
</reference>
<feature type="signal peptide" evidence="2">
    <location>
        <begin position="1"/>
        <end position="21"/>
    </location>
</feature>
<feature type="compositionally biased region" description="Polar residues" evidence="1">
    <location>
        <begin position="44"/>
        <end position="57"/>
    </location>
</feature>
<evidence type="ECO:0008006" key="5">
    <source>
        <dbReference type="Google" id="ProtNLM"/>
    </source>
</evidence>
<reference evidence="3" key="2">
    <citation type="submission" date="2021-09" db="EMBL/GenBank/DDBJ databases">
        <authorList>
            <person name="Gilroy R."/>
        </authorList>
    </citation>
    <scope>NUCLEOTIDE SEQUENCE</scope>
    <source>
        <strain evidence="3">ChiHjej13B12-14962</strain>
    </source>
</reference>
<protein>
    <recommendedName>
        <fullName evidence="5">Lipoprotein</fullName>
    </recommendedName>
</protein>
<feature type="compositionally biased region" description="Low complexity" evidence="1">
    <location>
        <begin position="26"/>
        <end position="38"/>
    </location>
</feature>
<accession>A0A921FJN4</accession>
<evidence type="ECO:0000313" key="4">
    <source>
        <dbReference type="Proteomes" id="UP000703315"/>
    </source>
</evidence>
<dbReference type="RefSeq" id="WP_303901381.1">
    <property type="nucleotide sequence ID" value="NZ_DYXC01000012.1"/>
</dbReference>
<gene>
    <name evidence="3" type="ORF">K8V32_00770</name>
</gene>
<comment type="caution">
    <text evidence="3">The sequence shown here is derived from an EMBL/GenBank/DDBJ whole genome shotgun (WGS) entry which is preliminary data.</text>
</comment>
<organism evidence="3 4">
    <name type="scientific">Enteractinococcus helveticum</name>
    <dbReference type="NCBI Taxonomy" id="1837282"/>
    <lineage>
        <taxon>Bacteria</taxon>
        <taxon>Bacillati</taxon>
        <taxon>Actinomycetota</taxon>
        <taxon>Actinomycetes</taxon>
        <taxon>Micrococcales</taxon>
        <taxon>Micrococcaceae</taxon>
    </lineage>
</organism>